<dbReference type="EMBL" id="JAHWGI010001436">
    <property type="protein sequence ID" value="KAK3932400.1"/>
    <property type="molecule type" value="Genomic_DNA"/>
</dbReference>
<organism evidence="1 2">
    <name type="scientific">Frankliniella fusca</name>
    <dbReference type="NCBI Taxonomy" id="407009"/>
    <lineage>
        <taxon>Eukaryota</taxon>
        <taxon>Metazoa</taxon>
        <taxon>Ecdysozoa</taxon>
        <taxon>Arthropoda</taxon>
        <taxon>Hexapoda</taxon>
        <taxon>Insecta</taxon>
        <taxon>Pterygota</taxon>
        <taxon>Neoptera</taxon>
        <taxon>Paraneoptera</taxon>
        <taxon>Thysanoptera</taxon>
        <taxon>Terebrantia</taxon>
        <taxon>Thripoidea</taxon>
        <taxon>Thripidae</taxon>
        <taxon>Frankliniella</taxon>
    </lineage>
</organism>
<proteinExistence type="predicted"/>
<reference evidence="1" key="2">
    <citation type="journal article" date="2023" name="BMC Genomics">
        <title>Pest status, molecular evolution, and epigenetic factors derived from the genome assembly of Frankliniella fusca, a thysanopteran phytovirus vector.</title>
        <authorList>
            <person name="Catto M.A."/>
            <person name="Labadie P.E."/>
            <person name="Jacobson A.L."/>
            <person name="Kennedy G.G."/>
            <person name="Srinivasan R."/>
            <person name="Hunt B.G."/>
        </authorList>
    </citation>
    <scope>NUCLEOTIDE SEQUENCE</scope>
    <source>
        <strain evidence="1">PL_HMW_Pooled</strain>
    </source>
</reference>
<sequence length="74" mass="8604">MFVSGVHFQVLSPAFTVHWGLQSKQARPAWRELQNNENRRHFDLFKREVAVRYRRVVFSSNGGARLGPPPTCKH</sequence>
<keyword evidence="2" id="KW-1185">Reference proteome</keyword>
<comment type="caution">
    <text evidence="1">The sequence shown here is derived from an EMBL/GenBank/DDBJ whole genome shotgun (WGS) entry which is preliminary data.</text>
</comment>
<protein>
    <submittedName>
        <fullName evidence="1">Beta-1,4-glucuronyltransferase 1</fullName>
    </submittedName>
</protein>
<dbReference type="Pfam" id="PF13896">
    <property type="entry name" value="Glyco_transf_49"/>
    <property type="match status" value="1"/>
</dbReference>
<dbReference type="AlphaFoldDB" id="A0AAE1I4W0"/>
<evidence type="ECO:0000313" key="1">
    <source>
        <dbReference type="EMBL" id="KAK3932400.1"/>
    </source>
</evidence>
<reference evidence="1" key="1">
    <citation type="submission" date="2021-07" db="EMBL/GenBank/DDBJ databases">
        <authorList>
            <person name="Catto M.A."/>
            <person name="Jacobson A."/>
            <person name="Kennedy G."/>
            <person name="Labadie P."/>
            <person name="Hunt B.G."/>
            <person name="Srinivasan R."/>
        </authorList>
    </citation>
    <scope>NUCLEOTIDE SEQUENCE</scope>
    <source>
        <strain evidence="1">PL_HMW_Pooled</strain>
        <tissue evidence="1">Head</tissue>
    </source>
</reference>
<gene>
    <name evidence="1" type="ORF">KUF71_012577</name>
</gene>
<accession>A0AAE1I4W0</accession>
<name>A0AAE1I4W0_9NEOP</name>
<dbReference type="Proteomes" id="UP001219518">
    <property type="component" value="Unassembled WGS sequence"/>
</dbReference>
<evidence type="ECO:0000313" key="2">
    <source>
        <dbReference type="Proteomes" id="UP001219518"/>
    </source>
</evidence>